<evidence type="ECO:0000256" key="8">
    <source>
        <dbReference type="PIRSR" id="PIRSR000429-1"/>
    </source>
</evidence>
<proteinExistence type="inferred from homology"/>
<reference evidence="12" key="1">
    <citation type="journal article" date="2014" name="Int. J. Syst. Evol. Microbiol.">
        <title>Complete genome sequence of Corynebacterium casei LMG S-19264T (=DSM 44701T), isolated from a smear-ripened cheese.</title>
        <authorList>
            <consortium name="US DOE Joint Genome Institute (JGI-PGF)"/>
            <person name="Walter F."/>
            <person name="Albersmeier A."/>
            <person name="Kalinowski J."/>
            <person name="Ruckert C."/>
        </authorList>
    </citation>
    <scope>NUCLEOTIDE SEQUENCE</scope>
    <source>
        <strain evidence="12">VKM B-2789</strain>
    </source>
</reference>
<dbReference type="InterPro" id="IPR016039">
    <property type="entry name" value="Thiolase-like"/>
</dbReference>
<evidence type="ECO:0000256" key="1">
    <source>
        <dbReference type="ARBA" id="ARBA00004683"/>
    </source>
</evidence>
<dbReference type="PROSITE" id="PS00098">
    <property type="entry name" value="THIOLASE_1"/>
    <property type="match status" value="1"/>
</dbReference>
<dbReference type="InterPro" id="IPR020617">
    <property type="entry name" value="Thiolase_C"/>
</dbReference>
<dbReference type="GO" id="GO:0003988">
    <property type="term" value="F:acetyl-CoA C-acyltransferase activity"/>
    <property type="evidence" value="ECO:0007669"/>
    <property type="project" value="UniProtKB-ARBA"/>
</dbReference>
<name>A0A9W6N8W5_9HYPH</name>
<evidence type="ECO:0000259" key="10">
    <source>
        <dbReference type="Pfam" id="PF00108"/>
    </source>
</evidence>
<dbReference type="CDD" id="cd00751">
    <property type="entry name" value="thiolase"/>
    <property type="match status" value="1"/>
</dbReference>
<dbReference type="InterPro" id="IPR020615">
    <property type="entry name" value="Thiolase_acyl_enz_int_AS"/>
</dbReference>
<dbReference type="GO" id="GO:0042619">
    <property type="term" value="P:poly-hydroxybutyrate biosynthetic process"/>
    <property type="evidence" value="ECO:0007669"/>
    <property type="project" value="UniProtKB-KW"/>
</dbReference>
<evidence type="ECO:0000259" key="11">
    <source>
        <dbReference type="Pfam" id="PF02803"/>
    </source>
</evidence>
<feature type="active site" description="Acyl-thioester intermediate" evidence="8">
    <location>
        <position position="89"/>
    </location>
</feature>
<evidence type="ECO:0000256" key="7">
    <source>
        <dbReference type="ARBA" id="ARBA00080155"/>
    </source>
</evidence>
<protein>
    <recommendedName>
        <fullName evidence="7">Beta-ketothiolase</fullName>
    </recommendedName>
</protein>
<dbReference type="FunFam" id="3.40.47.10:FF:000010">
    <property type="entry name" value="Acetyl-CoA acetyltransferase (Thiolase)"/>
    <property type="match status" value="1"/>
</dbReference>
<dbReference type="InterPro" id="IPR002155">
    <property type="entry name" value="Thiolase"/>
</dbReference>
<organism evidence="12 13">
    <name type="scientific">Ancylobacter defluvii</name>
    <dbReference type="NCBI Taxonomy" id="1282440"/>
    <lineage>
        <taxon>Bacteria</taxon>
        <taxon>Pseudomonadati</taxon>
        <taxon>Pseudomonadota</taxon>
        <taxon>Alphaproteobacteria</taxon>
        <taxon>Hyphomicrobiales</taxon>
        <taxon>Xanthobacteraceae</taxon>
        <taxon>Ancylobacter</taxon>
    </lineage>
</organism>
<dbReference type="Pfam" id="PF02803">
    <property type="entry name" value="Thiolase_C"/>
    <property type="match status" value="1"/>
</dbReference>
<dbReference type="PROSITE" id="PS00737">
    <property type="entry name" value="THIOLASE_2"/>
    <property type="match status" value="1"/>
</dbReference>
<sequence>MKDGIVIVGAARTPVGAFNGALSSLPAHELGKIAINAALERAGVAPGEVSETIMGQILTAGAGQNPARQASVAAGIPVESPAWGVNMLCGSGLRAVALGFQAIANGDSDIVVAGGQESMSQAPHCANLRNGTKMGSLEMVDTMIKDGLWDAFNGYHMGTTAENVARQWQITREQQDEFAVGSQNKAEAAQKAGRFKDEIVPVTISTRKGDIVVSDDEYPRHGATIDSMTKLRPAFSKDGTVTAGNASGINDGAAAIVLMSAETAAARGAKPIGRIVSWAQAGVDPAVMGSGPIPASRRALEKAGWTVADLDLVEANEAFAAQACAVNKDLGWDTSKVNVNGGAIAIGHPIGASGARILTTLLYEMQKRDAKKALATLCIGGGMGIAMCIERD</sequence>
<evidence type="ECO:0000313" key="12">
    <source>
        <dbReference type="EMBL" id="GLK81973.1"/>
    </source>
</evidence>
<dbReference type="PANTHER" id="PTHR18919:SF107">
    <property type="entry name" value="ACETYL-COA ACETYLTRANSFERASE, CYTOSOLIC"/>
    <property type="match status" value="1"/>
</dbReference>
<evidence type="ECO:0000256" key="6">
    <source>
        <dbReference type="ARBA" id="ARBA00037924"/>
    </source>
</evidence>
<evidence type="ECO:0000256" key="5">
    <source>
        <dbReference type="ARBA" id="ARBA00023315"/>
    </source>
</evidence>
<evidence type="ECO:0000256" key="9">
    <source>
        <dbReference type="RuleBase" id="RU003557"/>
    </source>
</evidence>
<evidence type="ECO:0000313" key="13">
    <source>
        <dbReference type="Proteomes" id="UP001143330"/>
    </source>
</evidence>
<feature type="domain" description="Thiolase N-terminal" evidence="10">
    <location>
        <begin position="5"/>
        <end position="261"/>
    </location>
</feature>
<dbReference type="PIRSF" id="PIRSF000429">
    <property type="entry name" value="Ac-CoA_Ac_transf"/>
    <property type="match status" value="1"/>
</dbReference>
<keyword evidence="3 9" id="KW-0808">Transferase</keyword>
<comment type="pathway">
    <text evidence="1">Biopolymer metabolism; poly-(R)-3-hydroxybutanoate biosynthesis.</text>
</comment>
<dbReference type="SUPFAM" id="SSF53901">
    <property type="entry name" value="Thiolase-like"/>
    <property type="match status" value="2"/>
</dbReference>
<feature type="active site" description="Proton acceptor" evidence="8">
    <location>
        <position position="348"/>
    </location>
</feature>
<dbReference type="NCBIfam" id="TIGR01930">
    <property type="entry name" value="AcCoA-C-Actrans"/>
    <property type="match status" value="1"/>
</dbReference>
<dbReference type="GO" id="GO:0044281">
    <property type="term" value="P:small molecule metabolic process"/>
    <property type="evidence" value="ECO:0007669"/>
    <property type="project" value="UniProtKB-ARBA"/>
</dbReference>
<gene>
    <name evidence="12" type="primary">atoB</name>
    <name evidence="12" type="ORF">GCM10017653_00420</name>
</gene>
<keyword evidence="4" id="KW-0583">PHB biosynthesis</keyword>
<comment type="similarity">
    <text evidence="2 9">Belongs to the thiolase-like superfamily. Thiolase family.</text>
</comment>
<evidence type="ECO:0000256" key="2">
    <source>
        <dbReference type="ARBA" id="ARBA00010982"/>
    </source>
</evidence>
<dbReference type="PROSITE" id="PS00099">
    <property type="entry name" value="THIOLASE_3"/>
    <property type="match status" value="1"/>
</dbReference>
<feature type="active site" description="Proton acceptor" evidence="8">
    <location>
        <position position="378"/>
    </location>
</feature>
<accession>A0A9W6N8W5</accession>
<reference evidence="12" key="2">
    <citation type="submission" date="2023-01" db="EMBL/GenBank/DDBJ databases">
        <authorList>
            <person name="Sun Q."/>
            <person name="Evtushenko L."/>
        </authorList>
    </citation>
    <scope>NUCLEOTIDE SEQUENCE</scope>
    <source>
        <strain evidence="12">VKM B-2789</strain>
    </source>
</reference>
<keyword evidence="5 9" id="KW-0012">Acyltransferase</keyword>
<dbReference type="Pfam" id="PF00108">
    <property type="entry name" value="Thiolase_N"/>
    <property type="match status" value="1"/>
</dbReference>
<dbReference type="PANTHER" id="PTHR18919">
    <property type="entry name" value="ACETYL-COA C-ACYLTRANSFERASE"/>
    <property type="match status" value="1"/>
</dbReference>
<dbReference type="InterPro" id="IPR020616">
    <property type="entry name" value="Thiolase_N"/>
</dbReference>
<dbReference type="EMBL" id="BSFM01000001">
    <property type="protein sequence ID" value="GLK81973.1"/>
    <property type="molecule type" value="Genomic_DNA"/>
</dbReference>
<keyword evidence="13" id="KW-1185">Reference proteome</keyword>
<dbReference type="Gene3D" id="3.40.47.10">
    <property type="match status" value="2"/>
</dbReference>
<feature type="domain" description="Thiolase C-terminal" evidence="11">
    <location>
        <begin position="270"/>
        <end position="391"/>
    </location>
</feature>
<dbReference type="InterPro" id="IPR020610">
    <property type="entry name" value="Thiolase_AS"/>
</dbReference>
<evidence type="ECO:0000256" key="4">
    <source>
        <dbReference type="ARBA" id="ARBA00022752"/>
    </source>
</evidence>
<comment type="pathway">
    <text evidence="6">Metabolic intermediate biosynthesis; (R)-mevalonate biosynthesis; (R)-mevalonate from acetyl-CoA: step 1/3.</text>
</comment>
<evidence type="ECO:0000256" key="3">
    <source>
        <dbReference type="ARBA" id="ARBA00022679"/>
    </source>
</evidence>
<comment type="caution">
    <text evidence="12">The sequence shown here is derived from an EMBL/GenBank/DDBJ whole genome shotgun (WGS) entry which is preliminary data.</text>
</comment>
<dbReference type="AlphaFoldDB" id="A0A9W6N8W5"/>
<dbReference type="Proteomes" id="UP001143330">
    <property type="component" value="Unassembled WGS sequence"/>
</dbReference>
<dbReference type="InterPro" id="IPR020613">
    <property type="entry name" value="Thiolase_CS"/>
</dbReference>
<dbReference type="RefSeq" id="WP_213362002.1">
    <property type="nucleotide sequence ID" value="NZ_BSFM01000001.1"/>
</dbReference>